<dbReference type="EMBL" id="JBFRYC010000003">
    <property type="protein sequence ID" value="MEX1661542.1"/>
    <property type="molecule type" value="Genomic_DNA"/>
</dbReference>
<dbReference type="Proteomes" id="UP001557465">
    <property type="component" value="Unassembled WGS sequence"/>
</dbReference>
<gene>
    <name evidence="2" type="ORF">AB4874_07720</name>
</gene>
<organism evidence="2 3">
    <name type="scientific">Thioclava arctica</name>
    <dbReference type="NCBI Taxonomy" id="3238301"/>
    <lineage>
        <taxon>Bacteria</taxon>
        <taxon>Pseudomonadati</taxon>
        <taxon>Pseudomonadota</taxon>
        <taxon>Alphaproteobacteria</taxon>
        <taxon>Rhodobacterales</taxon>
        <taxon>Paracoccaceae</taxon>
        <taxon>Thioclava</taxon>
    </lineage>
</organism>
<dbReference type="Pfam" id="PF04909">
    <property type="entry name" value="Amidohydro_2"/>
    <property type="match status" value="1"/>
</dbReference>
<comment type="caution">
    <text evidence="2">The sequence shown here is derived from an EMBL/GenBank/DDBJ whole genome shotgun (WGS) entry which is preliminary data.</text>
</comment>
<evidence type="ECO:0000313" key="2">
    <source>
        <dbReference type="EMBL" id="MEX1661542.1"/>
    </source>
</evidence>
<keyword evidence="3" id="KW-1185">Reference proteome</keyword>
<dbReference type="InterPro" id="IPR052358">
    <property type="entry name" value="Aro_Compnd_Degr_Hydrolases"/>
</dbReference>
<proteinExistence type="predicted"/>
<accession>A0ABV3TJW3</accession>
<dbReference type="SUPFAM" id="SSF51556">
    <property type="entry name" value="Metallo-dependent hydrolases"/>
    <property type="match status" value="1"/>
</dbReference>
<dbReference type="PANTHER" id="PTHR35563:SF2">
    <property type="entry name" value="BARREL METAL-DEPENDENT HYDROLASE, PUTATIVE (AFU_ORTHOLOGUE AFUA_1G16240)-RELATED"/>
    <property type="match status" value="1"/>
</dbReference>
<evidence type="ECO:0000259" key="1">
    <source>
        <dbReference type="Pfam" id="PF04909"/>
    </source>
</evidence>
<name>A0ABV3TJW3_9RHOB</name>
<sequence>MQPNDIHIDAHVHLYRDGDLSRVADDAPYARPAAQSLTSYLDGLSQDGIVPVLINNVHLSILPDSENVFSSFAELEMLQAREPERYGHIRLVGTILADPGYATAERLRHPQIVGVRIVLHDASPESVGPDDFATSEWAALWARLRADQHIHIYAQEPETGLRVLQQLPQGLNVVIDHLGNCRPSRGPQDNAFQALLGEATRRGTVWFKGPGYRTTTDPETTLPFLLAILEAVGPQRVLLQASDAPHVGKDQSGSDYAAQFTPSSAFSYVARLAALAAQRTGIPAEHLLNAARHEIFPT</sequence>
<dbReference type="InterPro" id="IPR006680">
    <property type="entry name" value="Amidohydro-rel"/>
</dbReference>
<dbReference type="PANTHER" id="PTHR35563">
    <property type="entry name" value="BARREL METAL-DEPENDENT HYDROLASE, PUTATIVE (AFU_ORTHOLOGUE AFUA_1G16240)-RELATED"/>
    <property type="match status" value="1"/>
</dbReference>
<evidence type="ECO:0000313" key="3">
    <source>
        <dbReference type="Proteomes" id="UP001557465"/>
    </source>
</evidence>
<dbReference type="RefSeq" id="WP_368391550.1">
    <property type="nucleotide sequence ID" value="NZ_JBFRYC010000003.1"/>
</dbReference>
<protein>
    <submittedName>
        <fullName evidence="2">Amidohydrolase</fullName>
    </submittedName>
</protein>
<dbReference type="Gene3D" id="3.20.20.140">
    <property type="entry name" value="Metal-dependent hydrolases"/>
    <property type="match status" value="1"/>
</dbReference>
<feature type="domain" description="Amidohydrolase-related" evidence="1">
    <location>
        <begin position="8"/>
        <end position="258"/>
    </location>
</feature>
<reference evidence="2 3" key="1">
    <citation type="journal article" date="2011" name="Int. J. Syst. Evol. Microbiol.">
        <title>Zhongshania antarctica gen. nov., sp. nov. and Zhongshania guokunii sp. nov., gammaproteobacteria respectively isolated from coastal attached (fast) ice and surface seawater of the Antarctic.</title>
        <authorList>
            <person name="Li H.J."/>
            <person name="Zhang X.Y."/>
            <person name="Chen C.X."/>
            <person name="Zhang Y.J."/>
            <person name="Gao Z.M."/>
            <person name="Yu Y."/>
            <person name="Chen X.L."/>
            <person name="Chen B."/>
            <person name="Zhang Y.Z."/>
        </authorList>
    </citation>
    <scope>NUCLEOTIDE SEQUENCE [LARGE SCALE GENOMIC DNA]</scope>
    <source>
        <strain evidence="2 3">15-R06ZXC-3</strain>
    </source>
</reference>
<dbReference type="InterPro" id="IPR032466">
    <property type="entry name" value="Metal_Hydrolase"/>
</dbReference>